<dbReference type="Pfam" id="PF00583">
    <property type="entry name" value="Acetyltransf_1"/>
    <property type="match status" value="1"/>
</dbReference>
<dbReference type="Proteomes" id="UP001309876">
    <property type="component" value="Unassembled WGS sequence"/>
</dbReference>
<dbReference type="PANTHER" id="PTHR42791:SF14">
    <property type="entry name" value="N-ACETYLTRANSFERASE DOMAIN-CONTAINING PROTEIN"/>
    <property type="match status" value="1"/>
</dbReference>
<dbReference type="SUPFAM" id="SSF55729">
    <property type="entry name" value="Acyl-CoA N-acyltransferases (Nat)"/>
    <property type="match status" value="1"/>
</dbReference>
<reference evidence="2 3" key="1">
    <citation type="submission" date="2023-08" db="EMBL/GenBank/DDBJ databases">
        <title>Black Yeasts Isolated from many extreme environments.</title>
        <authorList>
            <person name="Coleine C."/>
            <person name="Stajich J.E."/>
            <person name="Selbmann L."/>
        </authorList>
    </citation>
    <scope>NUCLEOTIDE SEQUENCE [LARGE SCALE GENOMIC DNA]</scope>
    <source>
        <strain evidence="2 3">CCFEE 5910</strain>
    </source>
</reference>
<proteinExistence type="predicted"/>
<keyword evidence="3" id="KW-1185">Reference proteome</keyword>
<protein>
    <recommendedName>
        <fullName evidence="1">N-acetyltransferase domain-containing protein</fullName>
    </recommendedName>
</protein>
<gene>
    <name evidence="2" type="ORF">LTR05_005835</name>
</gene>
<accession>A0AAN7SZS2</accession>
<dbReference type="PROSITE" id="PS51186">
    <property type="entry name" value="GNAT"/>
    <property type="match status" value="1"/>
</dbReference>
<feature type="domain" description="N-acetyltransferase" evidence="1">
    <location>
        <begin position="72"/>
        <end position="225"/>
    </location>
</feature>
<dbReference type="PANTHER" id="PTHR42791">
    <property type="entry name" value="GNAT FAMILY ACETYLTRANSFERASE"/>
    <property type="match status" value="1"/>
</dbReference>
<name>A0AAN7SZS2_9EURO</name>
<dbReference type="AlphaFoldDB" id="A0AAN7SZS2"/>
<dbReference type="GO" id="GO:0016747">
    <property type="term" value="F:acyltransferase activity, transferring groups other than amino-acyl groups"/>
    <property type="evidence" value="ECO:0007669"/>
    <property type="project" value="InterPro"/>
</dbReference>
<dbReference type="InterPro" id="IPR016181">
    <property type="entry name" value="Acyl_CoA_acyltransferase"/>
</dbReference>
<sequence length="228" mass="25932">MAASQYKIEVLTNEDQLLSWTAAQFSSFVGTGNVLHDVLFPPATPPTPAQVEVAAERHKAVFRSIPENSIFIQIRDPSNGKIMGGANWEFWSKDPKRSPNVPVDWIDTSTDYGKHEHAFAQKVMDEFMGRRARDMAMPHGLLHLCYTVPEYERKGVATALVAWGLERVDKEGWTAFTEASPRGWPVYERLGFERIERLVLRYDDLGEYAKGQGDVIWTYMVRPARNKS</sequence>
<organism evidence="2 3">
    <name type="scientific">Lithohypha guttulata</name>
    <dbReference type="NCBI Taxonomy" id="1690604"/>
    <lineage>
        <taxon>Eukaryota</taxon>
        <taxon>Fungi</taxon>
        <taxon>Dikarya</taxon>
        <taxon>Ascomycota</taxon>
        <taxon>Pezizomycotina</taxon>
        <taxon>Eurotiomycetes</taxon>
        <taxon>Chaetothyriomycetidae</taxon>
        <taxon>Chaetothyriales</taxon>
        <taxon>Trichomeriaceae</taxon>
        <taxon>Lithohypha</taxon>
    </lineage>
</organism>
<evidence type="ECO:0000259" key="1">
    <source>
        <dbReference type="PROSITE" id="PS51186"/>
    </source>
</evidence>
<dbReference type="InterPro" id="IPR052523">
    <property type="entry name" value="Trichothecene_AcTrans"/>
</dbReference>
<comment type="caution">
    <text evidence="2">The sequence shown here is derived from an EMBL/GenBank/DDBJ whole genome shotgun (WGS) entry which is preliminary data.</text>
</comment>
<dbReference type="InterPro" id="IPR000182">
    <property type="entry name" value="GNAT_dom"/>
</dbReference>
<evidence type="ECO:0000313" key="2">
    <source>
        <dbReference type="EMBL" id="KAK5084757.1"/>
    </source>
</evidence>
<dbReference type="Gene3D" id="3.40.630.30">
    <property type="match status" value="1"/>
</dbReference>
<evidence type="ECO:0000313" key="3">
    <source>
        <dbReference type="Proteomes" id="UP001309876"/>
    </source>
</evidence>
<dbReference type="EMBL" id="JAVRRJ010000005">
    <property type="protein sequence ID" value="KAK5084757.1"/>
    <property type="molecule type" value="Genomic_DNA"/>
</dbReference>